<dbReference type="Proteomes" id="UP000241890">
    <property type="component" value="Unassembled WGS sequence"/>
</dbReference>
<feature type="region of interest" description="Disordered" evidence="2">
    <location>
        <begin position="453"/>
        <end position="540"/>
    </location>
</feature>
<evidence type="ECO:0000256" key="2">
    <source>
        <dbReference type="SAM" id="MobiDB-lite"/>
    </source>
</evidence>
<dbReference type="GO" id="GO:0000447">
    <property type="term" value="P:endonucleolytic cleavage in ITS1 to separate SSU-rRNA from 5.8S rRNA and LSU-rRNA from tricistronic rRNA transcript (SSU-rRNA, 5.8S rRNA, LSU-rRNA)"/>
    <property type="evidence" value="ECO:0007669"/>
    <property type="project" value="TreeGrafter"/>
</dbReference>
<dbReference type="Pfam" id="PF12936">
    <property type="entry name" value="Kri1_C"/>
    <property type="match status" value="1"/>
</dbReference>
<dbReference type="InterPro" id="IPR024626">
    <property type="entry name" value="Kri1-like_C"/>
</dbReference>
<feature type="region of interest" description="Disordered" evidence="2">
    <location>
        <begin position="299"/>
        <end position="391"/>
    </location>
</feature>
<evidence type="ECO:0000313" key="5">
    <source>
        <dbReference type="Proteomes" id="UP000241890"/>
    </source>
</evidence>
<name>A0A2R5GYX2_9STRA</name>
<evidence type="ECO:0000259" key="3">
    <source>
        <dbReference type="Pfam" id="PF12936"/>
    </source>
</evidence>
<proteinExistence type="inferred from homology"/>
<dbReference type="Pfam" id="PF05178">
    <property type="entry name" value="Kri1"/>
    <property type="match status" value="1"/>
</dbReference>
<feature type="domain" description="Kri1-like C-terminal" evidence="3">
    <location>
        <begin position="562"/>
        <end position="639"/>
    </location>
</feature>
<feature type="compositionally biased region" description="Basic residues" evidence="2">
    <location>
        <begin position="714"/>
        <end position="728"/>
    </location>
</feature>
<feature type="compositionally biased region" description="Basic residues" evidence="2">
    <location>
        <begin position="649"/>
        <end position="662"/>
    </location>
</feature>
<dbReference type="GO" id="GO:0030686">
    <property type="term" value="C:90S preribosome"/>
    <property type="evidence" value="ECO:0007669"/>
    <property type="project" value="TreeGrafter"/>
</dbReference>
<feature type="region of interest" description="Disordered" evidence="2">
    <location>
        <begin position="640"/>
        <end position="791"/>
    </location>
</feature>
<feature type="compositionally biased region" description="Acidic residues" evidence="2">
    <location>
        <begin position="49"/>
        <end position="61"/>
    </location>
</feature>
<feature type="compositionally biased region" description="Acidic residues" evidence="2">
    <location>
        <begin position="666"/>
        <end position="685"/>
    </location>
</feature>
<comment type="similarity">
    <text evidence="1">Belongs to the KRI1 family.</text>
</comment>
<accession>A0A2R5GYX2</accession>
<feature type="compositionally biased region" description="Basic and acidic residues" evidence="2">
    <location>
        <begin position="224"/>
        <end position="235"/>
    </location>
</feature>
<dbReference type="EMBL" id="BEYU01000255">
    <property type="protein sequence ID" value="GBG35018.1"/>
    <property type="molecule type" value="Genomic_DNA"/>
</dbReference>
<organism evidence="4 5">
    <name type="scientific">Hondaea fermentalgiana</name>
    <dbReference type="NCBI Taxonomy" id="2315210"/>
    <lineage>
        <taxon>Eukaryota</taxon>
        <taxon>Sar</taxon>
        <taxon>Stramenopiles</taxon>
        <taxon>Bigyra</taxon>
        <taxon>Labyrinthulomycetes</taxon>
        <taxon>Thraustochytrida</taxon>
        <taxon>Thraustochytriidae</taxon>
        <taxon>Hondaea</taxon>
    </lineage>
</organism>
<dbReference type="OrthoDB" id="10252032at2759"/>
<dbReference type="AlphaFoldDB" id="A0A2R5GYX2"/>
<evidence type="ECO:0000256" key="1">
    <source>
        <dbReference type="ARBA" id="ARBA00007473"/>
    </source>
</evidence>
<feature type="compositionally biased region" description="Basic and acidic residues" evidence="2">
    <location>
        <begin position="332"/>
        <end position="347"/>
    </location>
</feature>
<sequence>MDESASDSDGEELQLKVNKRFAKEFEEKNRKADLLRAERSGLLNKDADSDSDDDDESEDEYANALTPKLDFDIMKTISMIHNKDKRIYDEKFKPFEKGSAEQKSSDDGDDDDDDDDDDDEKEEMKAKASKSKKKKKDKKEDKKDKGLRYKDLVRQQVLKQTENGDASQVFEDSDTEEKAHTMDTETVPTYNAEQRRLKDAFKAQASRGLSAADDSDSDDDEDADVLRKKEKTKEELEAEEDNFKRYMSTLAKRDPRMRKARKEDVDLLETFFKEPAKDKDEAFLRSFFLNQTWADQDGSGAAFADAANREGADGGEGGEDDDDEEDEEALEAADRFEAKYNFRHEEPGSTELMETTFDPHSSVRRKESSRKRQRDAKRQRKQEEKERRKEELRRLKNLKRKELEKRLEKSIEMAGLSGDAKLVLKPEDLDGDFDPEEFDRKMAAMFNDAYYDEEDEGFEATGDVDAEKKLFGDVGGDEDEDDDDDDGAKTGGATRDDDDEDDDDDNVKIVERPEDDPSTQAALKEEEEMDEAERRRKKKREKALAAGGKAVSVADLKGKVINDELYKMDYDDVIGGDIKTRFKYRKVTPNSYGLTTAEILFADEDLLNSFVSIKRMAPYVEKEWIATGKHRRRFREALRAREAGLTQRKEKKKKRERRKAKKLSAEAEDSDAESAADGAFDDDNDNLDKDAEAKSAVPRDKKDDEDDEGEEKKSKKKSKKRKRKRKHKGEGDGDGDGDGDEDTSNDAEDKAPKDEDSRGVDRKDNDNDDGKEKKSKKKRRRKRKKTNDGED</sequence>
<dbReference type="InParanoid" id="A0A2R5GYX2"/>
<dbReference type="PANTHER" id="PTHR14490:SF5">
    <property type="entry name" value="PROTEIN KRI1 HOMOLOG"/>
    <property type="match status" value="1"/>
</dbReference>
<feature type="compositionally biased region" description="Basic residues" evidence="2">
    <location>
        <begin position="127"/>
        <end position="137"/>
    </location>
</feature>
<gene>
    <name evidence="4" type="ORF">FCC1311_112412</name>
</gene>
<feature type="compositionally biased region" description="Basic and acidic residues" evidence="2">
    <location>
        <begin position="686"/>
        <end position="702"/>
    </location>
</feature>
<dbReference type="GO" id="GO:0005730">
    <property type="term" value="C:nucleolus"/>
    <property type="evidence" value="ECO:0007669"/>
    <property type="project" value="TreeGrafter"/>
</dbReference>
<feature type="region of interest" description="Disordered" evidence="2">
    <location>
        <begin position="30"/>
        <end position="68"/>
    </location>
</feature>
<feature type="compositionally biased region" description="Basic residues" evidence="2">
    <location>
        <begin position="367"/>
        <end position="380"/>
    </location>
</feature>
<protein>
    <submittedName>
        <fullName evidence="4">Protein KRI1-like</fullName>
    </submittedName>
</protein>
<feature type="compositionally biased region" description="Acidic residues" evidence="2">
    <location>
        <begin position="316"/>
        <end position="331"/>
    </location>
</feature>
<dbReference type="InterPro" id="IPR018034">
    <property type="entry name" value="Kri1"/>
</dbReference>
<evidence type="ECO:0000313" key="4">
    <source>
        <dbReference type="EMBL" id="GBG35018.1"/>
    </source>
</evidence>
<feature type="compositionally biased region" description="Basic and acidic residues" evidence="2">
    <location>
        <begin position="30"/>
        <end position="39"/>
    </location>
</feature>
<feature type="compositionally biased region" description="Acidic residues" evidence="2">
    <location>
        <begin position="453"/>
        <end position="464"/>
    </location>
</feature>
<feature type="compositionally biased region" description="Basic and acidic residues" evidence="2">
    <location>
        <begin position="91"/>
        <end position="106"/>
    </location>
</feature>
<feature type="compositionally biased region" description="Acidic residues" evidence="2">
    <location>
        <begin position="732"/>
        <end position="746"/>
    </location>
</feature>
<feature type="compositionally biased region" description="Acidic residues" evidence="2">
    <location>
        <begin position="475"/>
        <end position="486"/>
    </location>
</feature>
<feature type="region of interest" description="Disordered" evidence="2">
    <location>
        <begin position="91"/>
        <end position="240"/>
    </location>
</feature>
<keyword evidence="5" id="KW-1185">Reference proteome</keyword>
<reference evidence="4 5" key="1">
    <citation type="submission" date="2017-12" db="EMBL/GenBank/DDBJ databases">
        <title>Sequencing, de novo assembly and annotation of complete genome of a new Thraustochytrid species, strain FCC1311.</title>
        <authorList>
            <person name="Sedici K."/>
            <person name="Godart F."/>
            <person name="Aiese Cigliano R."/>
            <person name="Sanseverino W."/>
            <person name="Barakat M."/>
            <person name="Ortet P."/>
            <person name="Marechal E."/>
            <person name="Cagnac O."/>
            <person name="Amato A."/>
        </authorList>
    </citation>
    <scope>NUCLEOTIDE SEQUENCE [LARGE SCALE GENOMIC DNA]</scope>
</reference>
<comment type="caution">
    <text evidence="4">The sequence shown here is derived from an EMBL/GenBank/DDBJ whole genome shotgun (WGS) entry which is preliminary data.</text>
</comment>
<feature type="compositionally biased region" description="Acidic residues" evidence="2">
    <location>
        <begin position="496"/>
        <end position="505"/>
    </location>
</feature>
<feature type="compositionally biased region" description="Acidic residues" evidence="2">
    <location>
        <begin position="213"/>
        <end position="223"/>
    </location>
</feature>
<feature type="compositionally biased region" description="Basic and acidic residues" evidence="2">
    <location>
        <begin position="138"/>
        <end position="153"/>
    </location>
</feature>
<feature type="compositionally biased region" description="Polar residues" evidence="2">
    <location>
        <begin position="157"/>
        <end position="166"/>
    </location>
</feature>
<dbReference type="PANTHER" id="PTHR14490">
    <property type="entry name" value="ZINC FINGER, ZZ TYPE"/>
    <property type="match status" value="1"/>
</dbReference>
<feature type="compositionally biased region" description="Basic and acidic residues" evidence="2">
    <location>
        <begin position="747"/>
        <end position="772"/>
    </location>
</feature>
<feature type="compositionally biased region" description="Basic and acidic residues" evidence="2">
    <location>
        <begin position="381"/>
        <end position="391"/>
    </location>
</feature>
<feature type="compositionally biased region" description="Acidic residues" evidence="2">
    <location>
        <begin position="107"/>
        <end position="121"/>
    </location>
</feature>
<feature type="compositionally biased region" description="Basic residues" evidence="2">
    <location>
        <begin position="773"/>
        <end position="785"/>
    </location>
</feature>